<dbReference type="PANTHER" id="PTHR45775:SF6">
    <property type="entry name" value="RAD, GEM_KIR FAMILY MEMBER 2, ISOFORM C"/>
    <property type="match status" value="1"/>
</dbReference>
<comment type="similarity">
    <text evidence="1">Belongs to the small GTPase superfamily. RGK family.</text>
</comment>
<dbReference type="EMBL" id="CAJPWZ010001144">
    <property type="protein sequence ID" value="CAG2209287.1"/>
    <property type="molecule type" value="Genomic_DNA"/>
</dbReference>
<evidence type="ECO:0000313" key="3">
    <source>
        <dbReference type="EMBL" id="CAG2209287.1"/>
    </source>
</evidence>
<dbReference type="GO" id="GO:0005246">
    <property type="term" value="F:calcium channel regulator activity"/>
    <property type="evidence" value="ECO:0007669"/>
    <property type="project" value="TreeGrafter"/>
</dbReference>
<dbReference type="SUPFAM" id="SSF52540">
    <property type="entry name" value="P-loop containing nucleoside triphosphate hydrolases"/>
    <property type="match status" value="1"/>
</dbReference>
<dbReference type="InterPro" id="IPR027417">
    <property type="entry name" value="P-loop_NTPase"/>
</dbReference>
<gene>
    <name evidence="3" type="ORF">MEDL_23419</name>
</gene>
<evidence type="ECO:0000256" key="1">
    <source>
        <dbReference type="ARBA" id="ARBA00008846"/>
    </source>
</evidence>
<sequence>MSENVFPKVQVNNEVQYFNKTKCVLPKFLTQVIGKDTQSEPNLRTGSLKKKKQNDCIKKNVRNISFNLPLDEMSRSSNDLFVNGINKKSKTIRSFETIKDRPLSDSLPFYRRKSSGASVSSHYRFLLADSRKSSGSSVSSNYRFLSADRRKGSGSTVSSNYRFLSADRRKSSGSSVSSNYRFLSADRRKGSGSSFSSHCRSRLTSDASNASSLSCSSFYSTGYYRVPIIGAHGVGKTALKDRFMSSEYMAPMQSDIDEFDENKLTIVVDNEESTMEFIDLSSIKEYDLPTDAHVVVFSVHDSDSFTQAQGFLQHLRIELDSDRPIILVANKIDLVRKRQVTKEDALQLAKEFECKYIETSAVLNLKVDELLVGLLKQIKLKLNPEAIEKAAILKLGKGKKNATLKGPKRLLYKIFKRYSKPVSQCENLFLL</sequence>
<accession>A0A8S3RIT7</accession>
<comment type="caution">
    <text evidence="3">The sequence shown here is derived from an EMBL/GenBank/DDBJ whole genome shotgun (WGS) entry which is preliminary data.</text>
</comment>
<dbReference type="SMART" id="SM00175">
    <property type="entry name" value="RAB"/>
    <property type="match status" value="1"/>
</dbReference>
<dbReference type="PANTHER" id="PTHR45775">
    <property type="entry name" value="RAD, GEM/KIR FAMILY MEMBER 2, ISOFORM C"/>
    <property type="match status" value="1"/>
</dbReference>
<dbReference type="GO" id="GO:0005525">
    <property type="term" value="F:GTP binding"/>
    <property type="evidence" value="ECO:0007669"/>
    <property type="project" value="InterPro"/>
</dbReference>
<evidence type="ECO:0000313" key="4">
    <source>
        <dbReference type="Proteomes" id="UP000683360"/>
    </source>
</evidence>
<dbReference type="PRINTS" id="PR00449">
    <property type="entry name" value="RASTRNSFRMNG"/>
</dbReference>
<dbReference type="Pfam" id="PF00071">
    <property type="entry name" value="Ras"/>
    <property type="match status" value="1"/>
</dbReference>
<keyword evidence="4" id="KW-1185">Reference proteome</keyword>
<keyword evidence="2" id="KW-0597">Phosphoprotein</keyword>
<reference evidence="3" key="1">
    <citation type="submission" date="2021-03" db="EMBL/GenBank/DDBJ databases">
        <authorList>
            <person name="Bekaert M."/>
        </authorList>
    </citation>
    <scope>NUCLEOTIDE SEQUENCE</scope>
</reference>
<dbReference type="Proteomes" id="UP000683360">
    <property type="component" value="Unassembled WGS sequence"/>
</dbReference>
<proteinExistence type="inferred from homology"/>
<dbReference type="PROSITE" id="PS51419">
    <property type="entry name" value="RAB"/>
    <property type="match status" value="1"/>
</dbReference>
<dbReference type="PROSITE" id="PS51421">
    <property type="entry name" value="RAS"/>
    <property type="match status" value="1"/>
</dbReference>
<organism evidence="3 4">
    <name type="scientific">Mytilus edulis</name>
    <name type="common">Blue mussel</name>
    <dbReference type="NCBI Taxonomy" id="6550"/>
    <lineage>
        <taxon>Eukaryota</taxon>
        <taxon>Metazoa</taxon>
        <taxon>Spiralia</taxon>
        <taxon>Lophotrochozoa</taxon>
        <taxon>Mollusca</taxon>
        <taxon>Bivalvia</taxon>
        <taxon>Autobranchia</taxon>
        <taxon>Pteriomorphia</taxon>
        <taxon>Mytilida</taxon>
        <taxon>Mytiloidea</taxon>
        <taxon>Mytilidae</taxon>
        <taxon>Mytilinae</taxon>
        <taxon>Mytilus</taxon>
    </lineage>
</organism>
<evidence type="ECO:0000256" key="2">
    <source>
        <dbReference type="ARBA" id="ARBA00022553"/>
    </source>
</evidence>
<dbReference type="GO" id="GO:0003924">
    <property type="term" value="F:GTPase activity"/>
    <property type="evidence" value="ECO:0007669"/>
    <property type="project" value="InterPro"/>
</dbReference>
<dbReference type="InterPro" id="IPR051641">
    <property type="entry name" value="RGK_GTP-binding_reg"/>
</dbReference>
<protein>
    <submittedName>
        <fullName evidence="3">Uncharacterized protein</fullName>
    </submittedName>
</protein>
<dbReference type="InterPro" id="IPR001806">
    <property type="entry name" value="Small_GTPase"/>
</dbReference>
<dbReference type="OrthoDB" id="6126857at2759"/>
<dbReference type="GO" id="GO:0005886">
    <property type="term" value="C:plasma membrane"/>
    <property type="evidence" value="ECO:0007669"/>
    <property type="project" value="TreeGrafter"/>
</dbReference>
<dbReference type="AlphaFoldDB" id="A0A8S3RIT7"/>
<dbReference type="Gene3D" id="3.40.50.300">
    <property type="entry name" value="P-loop containing nucleotide triphosphate hydrolases"/>
    <property type="match status" value="1"/>
</dbReference>
<dbReference type="SMART" id="SM00174">
    <property type="entry name" value="RHO"/>
    <property type="match status" value="1"/>
</dbReference>
<dbReference type="SMART" id="SM00173">
    <property type="entry name" value="RAS"/>
    <property type="match status" value="1"/>
</dbReference>
<name>A0A8S3RIT7_MYTED</name>